<sequence length="54" mass="6002">MEFWTRSWSSGEQISKQDQGHGLIVEGAELGRASIMARRPVDSHDGPHRSSGYC</sequence>
<evidence type="ECO:0000313" key="2">
    <source>
        <dbReference type="EMBL" id="KAG2540945.1"/>
    </source>
</evidence>
<reference evidence="2" key="1">
    <citation type="submission" date="2020-05" db="EMBL/GenBank/DDBJ databases">
        <title>WGS assembly of Panicum virgatum.</title>
        <authorList>
            <person name="Lovell J.T."/>
            <person name="Jenkins J."/>
            <person name="Shu S."/>
            <person name="Juenger T.E."/>
            <person name="Schmutz J."/>
        </authorList>
    </citation>
    <scope>NUCLEOTIDE SEQUENCE</scope>
    <source>
        <strain evidence="2">AP13</strain>
    </source>
</reference>
<protein>
    <submittedName>
        <fullName evidence="2">Uncharacterized protein</fullName>
    </submittedName>
</protein>
<feature type="compositionally biased region" description="Polar residues" evidence="1">
    <location>
        <begin position="1"/>
        <end position="17"/>
    </location>
</feature>
<dbReference type="Proteomes" id="UP000823388">
    <property type="component" value="Chromosome 9N"/>
</dbReference>
<accession>A0A8T0MVB4</accession>
<keyword evidence="3" id="KW-1185">Reference proteome</keyword>
<dbReference type="AlphaFoldDB" id="A0A8T0MVB4"/>
<gene>
    <name evidence="2" type="ORF">PVAP13_9NG591000</name>
</gene>
<feature type="region of interest" description="Disordered" evidence="1">
    <location>
        <begin position="1"/>
        <end position="20"/>
    </location>
</feature>
<organism evidence="2 3">
    <name type="scientific">Panicum virgatum</name>
    <name type="common">Blackwell switchgrass</name>
    <dbReference type="NCBI Taxonomy" id="38727"/>
    <lineage>
        <taxon>Eukaryota</taxon>
        <taxon>Viridiplantae</taxon>
        <taxon>Streptophyta</taxon>
        <taxon>Embryophyta</taxon>
        <taxon>Tracheophyta</taxon>
        <taxon>Spermatophyta</taxon>
        <taxon>Magnoliopsida</taxon>
        <taxon>Liliopsida</taxon>
        <taxon>Poales</taxon>
        <taxon>Poaceae</taxon>
        <taxon>PACMAD clade</taxon>
        <taxon>Panicoideae</taxon>
        <taxon>Panicodae</taxon>
        <taxon>Paniceae</taxon>
        <taxon>Panicinae</taxon>
        <taxon>Panicum</taxon>
        <taxon>Panicum sect. Hiantes</taxon>
    </lineage>
</organism>
<evidence type="ECO:0000256" key="1">
    <source>
        <dbReference type="SAM" id="MobiDB-lite"/>
    </source>
</evidence>
<dbReference type="EMBL" id="CM029054">
    <property type="protein sequence ID" value="KAG2540945.1"/>
    <property type="molecule type" value="Genomic_DNA"/>
</dbReference>
<evidence type="ECO:0000313" key="3">
    <source>
        <dbReference type="Proteomes" id="UP000823388"/>
    </source>
</evidence>
<proteinExistence type="predicted"/>
<name>A0A8T0MVB4_PANVG</name>
<comment type="caution">
    <text evidence="2">The sequence shown here is derived from an EMBL/GenBank/DDBJ whole genome shotgun (WGS) entry which is preliminary data.</text>
</comment>